<dbReference type="Proteomes" id="UP000700334">
    <property type="component" value="Unassembled WGS sequence"/>
</dbReference>
<evidence type="ECO:0000313" key="1">
    <source>
        <dbReference type="EMBL" id="KAG8523720.1"/>
    </source>
</evidence>
<feature type="non-terminal residue" evidence="1">
    <location>
        <position position="145"/>
    </location>
</feature>
<dbReference type="GO" id="GO:0003723">
    <property type="term" value="F:RNA binding"/>
    <property type="evidence" value="ECO:0007669"/>
    <property type="project" value="TreeGrafter"/>
</dbReference>
<evidence type="ECO:0000313" key="2">
    <source>
        <dbReference type="Proteomes" id="UP000700334"/>
    </source>
</evidence>
<dbReference type="PANTHER" id="PTHR10934">
    <property type="entry name" value="60S RIBOSOMAL PROTEIN L18"/>
    <property type="match status" value="1"/>
</dbReference>
<comment type="caution">
    <text evidence="1">The sequence shown here is derived from an EMBL/GenBank/DDBJ whole genome shotgun (WGS) entry which is preliminary data.</text>
</comment>
<dbReference type="PANTHER" id="PTHR10934:SF2">
    <property type="entry name" value="LARGE RIBOSOMAL SUBUNIT PROTEIN EL18"/>
    <property type="match status" value="1"/>
</dbReference>
<gene>
    <name evidence="1" type="ORF">J0S82_002507</name>
</gene>
<dbReference type="GO" id="GO:0022625">
    <property type="term" value="C:cytosolic large ribosomal subunit"/>
    <property type="evidence" value="ECO:0007669"/>
    <property type="project" value="TreeGrafter"/>
</dbReference>
<dbReference type="Gene3D" id="3.100.10.10">
    <property type="match status" value="1"/>
</dbReference>
<name>A0A8J6AXT3_GALPY</name>
<protein>
    <submittedName>
        <fullName evidence="1">60S ribosomal protein L18</fullName>
    </submittedName>
</protein>
<keyword evidence="2" id="KW-1185">Reference proteome</keyword>
<keyword evidence="1" id="KW-0689">Ribosomal protein</keyword>
<reference evidence="1" key="1">
    <citation type="journal article" date="2021" name="Evol. Appl.">
        <title>The genome of the Pyrenean desman and the effects of bottlenecks and inbreeding on the genomic landscape of an endangered species.</title>
        <authorList>
            <person name="Escoda L."/>
            <person name="Castresana J."/>
        </authorList>
    </citation>
    <scope>NUCLEOTIDE SEQUENCE</scope>
    <source>
        <strain evidence="1">IBE-C5619</strain>
    </source>
</reference>
<accession>A0A8J6AXT3</accession>
<proteinExistence type="predicted"/>
<dbReference type="GO" id="GO:0006412">
    <property type="term" value="P:translation"/>
    <property type="evidence" value="ECO:0007669"/>
    <property type="project" value="InterPro"/>
</dbReference>
<sequence length="145" mass="16225">FLAIRKTPPQPSHPEEVVHGSTYHLPLSLSYITWKMKLPGWKSKTTVVVGTMMDDVHIVKLHKLKDGPAAPVHPQGWGKEIHLPSAGWTIPRALALPCSLKGPEVYWLFSKVPGTLHNHTKSCMNSNKQTLNHSRGLWVSHGYKN</sequence>
<dbReference type="GO" id="GO:0003735">
    <property type="term" value="F:structural constituent of ribosome"/>
    <property type="evidence" value="ECO:0007669"/>
    <property type="project" value="InterPro"/>
</dbReference>
<dbReference type="EMBL" id="JAGFMF010011402">
    <property type="protein sequence ID" value="KAG8523720.1"/>
    <property type="molecule type" value="Genomic_DNA"/>
</dbReference>
<dbReference type="InterPro" id="IPR000039">
    <property type="entry name" value="Ribosomal_eL18"/>
</dbReference>
<organism evidence="1 2">
    <name type="scientific">Galemys pyrenaicus</name>
    <name type="common">Iberian desman</name>
    <name type="synonym">Pyrenean desman</name>
    <dbReference type="NCBI Taxonomy" id="202257"/>
    <lineage>
        <taxon>Eukaryota</taxon>
        <taxon>Metazoa</taxon>
        <taxon>Chordata</taxon>
        <taxon>Craniata</taxon>
        <taxon>Vertebrata</taxon>
        <taxon>Euteleostomi</taxon>
        <taxon>Mammalia</taxon>
        <taxon>Eutheria</taxon>
        <taxon>Laurasiatheria</taxon>
        <taxon>Eulipotyphla</taxon>
        <taxon>Talpidae</taxon>
        <taxon>Galemys</taxon>
    </lineage>
</organism>
<keyword evidence="1" id="KW-0687">Ribonucleoprotein</keyword>
<dbReference type="AlphaFoldDB" id="A0A8J6AXT3"/>